<gene>
    <name evidence="2" type="ORF">L596_014269</name>
</gene>
<evidence type="ECO:0000256" key="1">
    <source>
        <dbReference type="SAM" id="MobiDB-lite"/>
    </source>
</evidence>
<sequence length="149" mass="17225">MTNTNPGKLPAELEGLEYNAKRKEEDGRQRNRSRLEYHRTTTKETIPEKTAKWIDLKKAKGYPNWEQSLTGQNPQDKDRFRCSCSSCFFDVFRCFCKPHFFPTTLSLPFAVIASPYGNHKTHVYAPRCNRVVPSSGKQHITSLKITEIE</sequence>
<reference evidence="2 3" key="2">
    <citation type="journal article" date="2019" name="G3 (Bethesda)">
        <title>Hybrid Assembly of the Genome of the Entomopathogenic Nematode Steinernema carpocapsae Identifies the X-Chromosome.</title>
        <authorList>
            <person name="Serra L."/>
            <person name="Macchietto M."/>
            <person name="Macias-Munoz A."/>
            <person name="McGill C.J."/>
            <person name="Rodriguez I.M."/>
            <person name="Rodriguez B."/>
            <person name="Murad R."/>
            <person name="Mortazavi A."/>
        </authorList>
    </citation>
    <scope>NUCLEOTIDE SEQUENCE [LARGE SCALE GENOMIC DNA]</scope>
    <source>
        <strain evidence="2 3">ALL</strain>
    </source>
</reference>
<evidence type="ECO:0000313" key="3">
    <source>
        <dbReference type="Proteomes" id="UP000298663"/>
    </source>
</evidence>
<feature type="compositionally biased region" description="Basic and acidic residues" evidence="1">
    <location>
        <begin position="19"/>
        <end position="42"/>
    </location>
</feature>
<dbReference type="AlphaFoldDB" id="A0A4U5NBE2"/>
<dbReference type="Proteomes" id="UP000298663">
    <property type="component" value="Unassembled WGS sequence"/>
</dbReference>
<protein>
    <submittedName>
        <fullName evidence="2">Uncharacterized protein</fullName>
    </submittedName>
</protein>
<accession>A0A4U5NBE2</accession>
<organism evidence="2 3">
    <name type="scientific">Steinernema carpocapsae</name>
    <name type="common">Entomopathogenic nematode</name>
    <dbReference type="NCBI Taxonomy" id="34508"/>
    <lineage>
        <taxon>Eukaryota</taxon>
        <taxon>Metazoa</taxon>
        <taxon>Ecdysozoa</taxon>
        <taxon>Nematoda</taxon>
        <taxon>Chromadorea</taxon>
        <taxon>Rhabditida</taxon>
        <taxon>Tylenchina</taxon>
        <taxon>Panagrolaimomorpha</taxon>
        <taxon>Strongyloidoidea</taxon>
        <taxon>Steinernematidae</taxon>
        <taxon>Steinernema</taxon>
    </lineage>
</organism>
<reference evidence="2 3" key="1">
    <citation type="journal article" date="2015" name="Genome Biol.">
        <title>Comparative genomics of Steinernema reveals deeply conserved gene regulatory networks.</title>
        <authorList>
            <person name="Dillman A.R."/>
            <person name="Macchietto M."/>
            <person name="Porter C.F."/>
            <person name="Rogers A."/>
            <person name="Williams B."/>
            <person name="Antoshechkin I."/>
            <person name="Lee M.M."/>
            <person name="Goodwin Z."/>
            <person name="Lu X."/>
            <person name="Lewis E.E."/>
            <person name="Goodrich-Blair H."/>
            <person name="Stock S.P."/>
            <person name="Adams B.J."/>
            <person name="Sternberg P.W."/>
            <person name="Mortazavi A."/>
        </authorList>
    </citation>
    <scope>NUCLEOTIDE SEQUENCE [LARGE SCALE GENOMIC DNA]</scope>
    <source>
        <strain evidence="2 3">ALL</strain>
    </source>
</reference>
<dbReference type="EMBL" id="AZBU02000004">
    <property type="protein sequence ID" value="TKR80149.1"/>
    <property type="molecule type" value="Genomic_DNA"/>
</dbReference>
<keyword evidence="3" id="KW-1185">Reference proteome</keyword>
<name>A0A4U5NBE2_STECR</name>
<comment type="caution">
    <text evidence="2">The sequence shown here is derived from an EMBL/GenBank/DDBJ whole genome shotgun (WGS) entry which is preliminary data.</text>
</comment>
<evidence type="ECO:0000313" key="2">
    <source>
        <dbReference type="EMBL" id="TKR80149.1"/>
    </source>
</evidence>
<feature type="region of interest" description="Disordered" evidence="1">
    <location>
        <begin position="1"/>
        <end position="42"/>
    </location>
</feature>
<proteinExistence type="predicted"/>